<dbReference type="PROSITE" id="PS00107">
    <property type="entry name" value="PROTEIN_KINASE_ATP"/>
    <property type="match status" value="1"/>
</dbReference>
<keyword evidence="10" id="KW-1185">Reference proteome</keyword>
<gene>
    <name evidence="9" type="ORF">TTRE_0000091801</name>
</gene>
<evidence type="ECO:0000256" key="2">
    <source>
        <dbReference type="ARBA" id="ARBA00022679"/>
    </source>
</evidence>
<dbReference type="OrthoDB" id="40902at2759"/>
<evidence type="ECO:0000256" key="6">
    <source>
        <dbReference type="PROSITE-ProRule" id="PRU10141"/>
    </source>
</evidence>
<evidence type="ECO:0000256" key="4">
    <source>
        <dbReference type="ARBA" id="ARBA00022777"/>
    </source>
</evidence>
<dbReference type="SUPFAM" id="SSF56112">
    <property type="entry name" value="Protein kinase-like (PK-like)"/>
    <property type="match status" value="1"/>
</dbReference>
<dbReference type="AlphaFoldDB" id="A0A077YY19"/>
<sequence length="354" mass="40143">MPLFGGRKDSRRRYCNIRDKYDLRQELGAGAFSKVILAESKETPGYLVAIKCIQKKLLKGKEESMQNEINVLSRLRHPNIVRLIETLEDKSNYYLVMDLVTGGELFDRIVAKGSYSEQDASSLIRQPENLLYQTPDPDSRIIITDFGLSKSVESEVMETACGTPGYVAPEVLAQKPYGREVDVWSIGVIAYILLCGYPPFYDENDVNLFAQIMRGEYEFDSPYWDDISDSAKDFISHLMCVDPEKRYTCKRALEHPWIHDGTALTKDIYPAISEKLKKLTVRQQWKKAYYATTAVRMLQRLYISNRDGSSARSNNAQEEPRSSNTNEEEASTKRTEAEINSVDGNPAALTGTQA</sequence>
<evidence type="ECO:0000256" key="5">
    <source>
        <dbReference type="ARBA" id="ARBA00022840"/>
    </source>
</evidence>
<dbReference type="Gene3D" id="1.10.510.10">
    <property type="entry name" value="Transferase(Phosphotransferase) domain 1"/>
    <property type="match status" value="1"/>
</dbReference>
<dbReference type="STRING" id="36087.A0A077YY19"/>
<dbReference type="EMBL" id="HG805828">
    <property type="protein sequence ID" value="CDW52656.1"/>
    <property type="molecule type" value="Genomic_DNA"/>
</dbReference>
<dbReference type="GO" id="GO:0004674">
    <property type="term" value="F:protein serine/threonine kinase activity"/>
    <property type="evidence" value="ECO:0007669"/>
    <property type="project" value="UniProtKB-KW"/>
</dbReference>
<dbReference type="FunFam" id="3.30.200.20:FF:000315">
    <property type="entry name" value="Calcium-dependent protein kinase 3"/>
    <property type="match status" value="1"/>
</dbReference>
<reference evidence="9" key="1">
    <citation type="submission" date="2014-01" db="EMBL/GenBank/DDBJ databases">
        <authorList>
            <person name="Aslett M."/>
        </authorList>
    </citation>
    <scope>NUCLEOTIDE SEQUENCE</scope>
</reference>
<name>A0A077YY19_TRITR</name>
<proteinExistence type="predicted"/>
<dbReference type="Pfam" id="PF00069">
    <property type="entry name" value="Pkinase"/>
    <property type="match status" value="1"/>
</dbReference>
<keyword evidence="1" id="KW-0723">Serine/threonine-protein kinase</keyword>
<dbReference type="InterPro" id="IPR017441">
    <property type="entry name" value="Protein_kinase_ATP_BS"/>
</dbReference>
<reference evidence="9" key="2">
    <citation type="submission" date="2014-03" db="EMBL/GenBank/DDBJ databases">
        <title>The whipworm genome and dual-species transcriptomics of an intimate host-pathogen interaction.</title>
        <authorList>
            <person name="Foth B.J."/>
            <person name="Tsai I.J."/>
            <person name="Reid A.J."/>
            <person name="Bancroft A.J."/>
            <person name="Nichol S."/>
            <person name="Tracey A."/>
            <person name="Holroyd N."/>
            <person name="Cotton J.A."/>
            <person name="Stanley E.J."/>
            <person name="Zarowiecki M."/>
            <person name="Liu J.Z."/>
            <person name="Huckvale T."/>
            <person name="Cooper P.J."/>
            <person name="Grencis R.K."/>
            <person name="Berriman M."/>
        </authorList>
    </citation>
    <scope>NUCLEOTIDE SEQUENCE [LARGE SCALE GENOMIC DNA]</scope>
</reference>
<keyword evidence="2" id="KW-0808">Transferase</keyword>
<keyword evidence="3 6" id="KW-0547">Nucleotide-binding</keyword>
<dbReference type="PROSITE" id="PS50011">
    <property type="entry name" value="PROTEIN_KINASE_DOM"/>
    <property type="match status" value="1"/>
</dbReference>
<keyword evidence="5 6" id="KW-0067">ATP-binding</keyword>
<keyword evidence="4 9" id="KW-0418">Kinase</keyword>
<dbReference type="InterPro" id="IPR011009">
    <property type="entry name" value="Kinase-like_dom_sf"/>
</dbReference>
<dbReference type="Proteomes" id="UP000030665">
    <property type="component" value="Unassembled WGS sequence"/>
</dbReference>
<feature type="binding site" evidence="6">
    <location>
        <position position="51"/>
    </location>
    <ligand>
        <name>ATP</name>
        <dbReference type="ChEBI" id="CHEBI:30616"/>
    </ligand>
</feature>
<accession>A0A077YY19</accession>
<dbReference type="FunFam" id="1.10.510.10:FF:000026">
    <property type="entry name" value="Calcium/calmodulin-dependent protein kinase type 1"/>
    <property type="match status" value="1"/>
</dbReference>
<evidence type="ECO:0000313" key="9">
    <source>
        <dbReference type="EMBL" id="CDW52656.1"/>
    </source>
</evidence>
<feature type="domain" description="Protein kinase" evidence="8">
    <location>
        <begin position="21"/>
        <end position="258"/>
    </location>
</feature>
<dbReference type="Gene3D" id="3.30.200.20">
    <property type="entry name" value="Phosphorylase Kinase, domain 1"/>
    <property type="match status" value="1"/>
</dbReference>
<evidence type="ECO:0000259" key="8">
    <source>
        <dbReference type="PROSITE" id="PS50011"/>
    </source>
</evidence>
<protein>
    <submittedName>
        <fullName evidence="9">Calcium:calmodulin dependent protein kinase type</fullName>
    </submittedName>
</protein>
<organism evidence="9 10">
    <name type="scientific">Trichuris trichiura</name>
    <name type="common">Whipworm</name>
    <name type="synonym">Trichocephalus trichiurus</name>
    <dbReference type="NCBI Taxonomy" id="36087"/>
    <lineage>
        <taxon>Eukaryota</taxon>
        <taxon>Metazoa</taxon>
        <taxon>Ecdysozoa</taxon>
        <taxon>Nematoda</taxon>
        <taxon>Enoplea</taxon>
        <taxon>Dorylaimia</taxon>
        <taxon>Trichinellida</taxon>
        <taxon>Trichuridae</taxon>
        <taxon>Trichuris</taxon>
    </lineage>
</organism>
<dbReference type="PANTHER" id="PTHR24347">
    <property type="entry name" value="SERINE/THREONINE-PROTEIN KINASE"/>
    <property type="match status" value="1"/>
</dbReference>
<dbReference type="GO" id="GO:0005524">
    <property type="term" value="F:ATP binding"/>
    <property type="evidence" value="ECO:0007669"/>
    <property type="project" value="UniProtKB-UniRule"/>
</dbReference>
<evidence type="ECO:0000313" key="10">
    <source>
        <dbReference type="Proteomes" id="UP000030665"/>
    </source>
</evidence>
<evidence type="ECO:0000256" key="1">
    <source>
        <dbReference type="ARBA" id="ARBA00022527"/>
    </source>
</evidence>
<evidence type="ECO:0000256" key="7">
    <source>
        <dbReference type="SAM" id="MobiDB-lite"/>
    </source>
</evidence>
<evidence type="ECO:0000256" key="3">
    <source>
        <dbReference type="ARBA" id="ARBA00022741"/>
    </source>
</evidence>
<feature type="region of interest" description="Disordered" evidence="7">
    <location>
        <begin position="306"/>
        <end position="354"/>
    </location>
</feature>
<dbReference type="InterPro" id="IPR000719">
    <property type="entry name" value="Prot_kinase_dom"/>
</dbReference>
<feature type="compositionally biased region" description="Polar residues" evidence="7">
    <location>
        <begin position="306"/>
        <end position="325"/>
    </location>
</feature>